<name>A0A2A9FIG7_9PSEU</name>
<dbReference type="EMBL" id="PDJK01000002">
    <property type="protein sequence ID" value="PFG50300.1"/>
    <property type="molecule type" value="Genomic_DNA"/>
</dbReference>
<accession>A0A2A9FIG7</accession>
<protein>
    <submittedName>
        <fullName evidence="1">Zinc finger protein</fullName>
    </submittedName>
</protein>
<gene>
    <name evidence="1" type="ORF">ATK36_5522</name>
</gene>
<sequence>MFRWQQAEGKRHALEGPFPPRPDESFVALCGEEVTVACSDVPQLGGHWFDPTCAECNAVWLSRV</sequence>
<organism evidence="1 2">
    <name type="scientific">Amycolatopsis sulphurea</name>
    <dbReference type="NCBI Taxonomy" id="76022"/>
    <lineage>
        <taxon>Bacteria</taxon>
        <taxon>Bacillati</taxon>
        <taxon>Actinomycetota</taxon>
        <taxon>Actinomycetes</taxon>
        <taxon>Pseudonocardiales</taxon>
        <taxon>Pseudonocardiaceae</taxon>
        <taxon>Amycolatopsis</taxon>
    </lineage>
</organism>
<reference evidence="1 2" key="1">
    <citation type="submission" date="2017-10" db="EMBL/GenBank/DDBJ databases">
        <title>Sequencing the genomes of 1000 actinobacteria strains.</title>
        <authorList>
            <person name="Klenk H.-P."/>
        </authorList>
    </citation>
    <scope>NUCLEOTIDE SEQUENCE [LARGE SCALE GENOMIC DNA]</scope>
    <source>
        <strain evidence="1 2">DSM 46092</strain>
    </source>
</reference>
<dbReference type="InterPro" id="IPR031795">
    <property type="entry name" value="Zf-HC3"/>
</dbReference>
<keyword evidence="2" id="KW-1185">Reference proteome</keyword>
<dbReference type="Pfam" id="PF16827">
    <property type="entry name" value="zf-HC3"/>
    <property type="match status" value="1"/>
</dbReference>
<dbReference type="AlphaFoldDB" id="A0A2A9FIG7"/>
<dbReference type="Proteomes" id="UP000243542">
    <property type="component" value="Unassembled WGS sequence"/>
</dbReference>
<dbReference type="Gene3D" id="2.30.30.990">
    <property type="entry name" value="Malonyl-[acyl-carrier protein] O-methyltransferase, zinc-finger motif"/>
    <property type="match status" value="1"/>
</dbReference>
<dbReference type="RefSeq" id="WP_098514053.1">
    <property type="nucleotide sequence ID" value="NZ_JBIAKZ010000003.1"/>
</dbReference>
<proteinExistence type="predicted"/>
<comment type="caution">
    <text evidence="1">The sequence shown here is derived from an EMBL/GenBank/DDBJ whole genome shotgun (WGS) entry which is preliminary data.</text>
</comment>
<evidence type="ECO:0000313" key="2">
    <source>
        <dbReference type="Proteomes" id="UP000243542"/>
    </source>
</evidence>
<evidence type="ECO:0000313" key="1">
    <source>
        <dbReference type="EMBL" id="PFG50300.1"/>
    </source>
</evidence>